<evidence type="ECO:0000313" key="2">
    <source>
        <dbReference type="Proteomes" id="UP000246085"/>
    </source>
</evidence>
<dbReference type="KEGG" id="bvz:BRAD3257_1684"/>
<gene>
    <name evidence="1" type="ORF">BRAD3257_1684</name>
</gene>
<organism evidence="1 2">
    <name type="scientific">Bradyrhizobium vignae</name>
    <dbReference type="NCBI Taxonomy" id="1549949"/>
    <lineage>
        <taxon>Bacteria</taxon>
        <taxon>Pseudomonadati</taxon>
        <taxon>Pseudomonadota</taxon>
        <taxon>Alphaproteobacteria</taxon>
        <taxon>Hyphomicrobiales</taxon>
        <taxon>Nitrobacteraceae</taxon>
        <taxon>Bradyrhizobium</taxon>
    </lineage>
</organism>
<dbReference type="Proteomes" id="UP000246085">
    <property type="component" value="Chromosome BRAD3257"/>
</dbReference>
<sequence>MSLVEGNVPKGPPNQVAPGADPARLCWICKENKADSGEHKTKRSDLLAVLGKVSQKQPFFYSDTKKKNQVVGSLDAKILKSPVRICAHCNNARTQSHDRGWEWMSDRLRSRRLETGRWVRCNRIFRHFTKRKMIAVHLYFLKLFGCMIAEAKANGHEVPINLDAFSNAIMSGRPHPEVHLQFGRCDNGIGRSDLHCWKTDPGGAVIGGWLYQLEPIAVSILYVQAGKFKDRRDLWHPHSRTSAKRFLVADFMYARRDRTEERAKATAAAAEAAHAP</sequence>
<dbReference type="RefSeq" id="WP_145986963.1">
    <property type="nucleotide sequence ID" value="NZ_LS398110.1"/>
</dbReference>
<proteinExistence type="predicted"/>
<evidence type="ECO:0000313" key="1">
    <source>
        <dbReference type="EMBL" id="SPP92804.1"/>
    </source>
</evidence>
<accession>A0A2U3PUJ8</accession>
<protein>
    <submittedName>
        <fullName evidence="1">Uncharacterized protein</fullName>
    </submittedName>
</protein>
<dbReference type="AlphaFoldDB" id="A0A2U3PUJ8"/>
<reference evidence="1 2" key="1">
    <citation type="submission" date="2018-03" db="EMBL/GenBank/DDBJ databases">
        <authorList>
            <person name="Gully D."/>
        </authorList>
    </citation>
    <scope>NUCLEOTIDE SEQUENCE [LARGE SCALE GENOMIC DNA]</scope>
    <source>
        <strain evidence="1">ORS3257</strain>
    </source>
</reference>
<name>A0A2U3PUJ8_9BRAD</name>
<dbReference type="EMBL" id="LS398110">
    <property type="protein sequence ID" value="SPP92804.1"/>
    <property type="molecule type" value="Genomic_DNA"/>
</dbReference>